<evidence type="ECO:0000313" key="1">
    <source>
        <dbReference type="EMBL" id="VEU40540.1"/>
    </source>
</evidence>
<organism evidence="1 2">
    <name type="scientific">Pseudo-nitzschia multistriata</name>
    <dbReference type="NCBI Taxonomy" id="183589"/>
    <lineage>
        <taxon>Eukaryota</taxon>
        <taxon>Sar</taxon>
        <taxon>Stramenopiles</taxon>
        <taxon>Ochrophyta</taxon>
        <taxon>Bacillariophyta</taxon>
        <taxon>Bacillariophyceae</taxon>
        <taxon>Bacillariophycidae</taxon>
        <taxon>Bacillariales</taxon>
        <taxon>Bacillariaceae</taxon>
        <taxon>Pseudo-nitzschia</taxon>
    </lineage>
</organism>
<name>A0A448ZEV2_9STRA</name>
<proteinExistence type="predicted"/>
<evidence type="ECO:0000313" key="2">
    <source>
        <dbReference type="Proteomes" id="UP000291116"/>
    </source>
</evidence>
<dbReference type="AlphaFoldDB" id="A0A448ZEV2"/>
<accession>A0A448ZEV2</accession>
<reference evidence="1 2" key="1">
    <citation type="submission" date="2019-01" db="EMBL/GenBank/DDBJ databases">
        <authorList>
            <person name="Ferrante I. M."/>
        </authorList>
    </citation>
    <scope>NUCLEOTIDE SEQUENCE [LARGE SCALE GENOMIC DNA]</scope>
    <source>
        <strain evidence="1 2">B856</strain>
    </source>
</reference>
<protein>
    <submittedName>
        <fullName evidence="1">Uncharacterized protein</fullName>
    </submittedName>
</protein>
<gene>
    <name evidence="1" type="ORF">PSNMU_V1.4_AUG-EV-PASAV3_0074290</name>
</gene>
<dbReference type="EMBL" id="CAACVS010000289">
    <property type="protein sequence ID" value="VEU40540.1"/>
    <property type="molecule type" value="Genomic_DNA"/>
</dbReference>
<dbReference type="Proteomes" id="UP000291116">
    <property type="component" value="Unassembled WGS sequence"/>
</dbReference>
<keyword evidence="2" id="KW-1185">Reference proteome</keyword>
<sequence length="137" mass="14989">MIVNLFELACSVESKCNLASESCSKSQCISASIRSALRNVQISKIFIFHFIVWNRWDSLAHKYFHSGDVLKRNSHWMTSVPFCIQNQQLGEEFISEGITQGGGLIAGAAAGTGSMGTSLVRKVNSMSCDFCLADAMD</sequence>